<dbReference type="EMBL" id="GBXM01048840">
    <property type="protein sequence ID" value="JAH59737.1"/>
    <property type="molecule type" value="Transcribed_RNA"/>
</dbReference>
<evidence type="ECO:0000256" key="1">
    <source>
        <dbReference type="SAM" id="Phobius"/>
    </source>
</evidence>
<keyword evidence="1" id="KW-0472">Membrane</keyword>
<feature type="transmembrane region" description="Helical" evidence="1">
    <location>
        <begin position="12"/>
        <end position="32"/>
    </location>
</feature>
<keyword evidence="1" id="KW-1133">Transmembrane helix</keyword>
<proteinExistence type="predicted"/>
<protein>
    <submittedName>
        <fullName evidence="2">Uncharacterized protein</fullName>
    </submittedName>
</protein>
<organism evidence="2">
    <name type="scientific">Anguilla anguilla</name>
    <name type="common">European freshwater eel</name>
    <name type="synonym">Muraena anguilla</name>
    <dbReference type="NCBI Taxonomy" id="7936"/>
    <lineage>
        <taxon>Eukaryota</taxon>
        <taxon>Metazoa</taxon>
        <taxon>Chordata</taxon>
        <taxon>Craniata</taxon>
        <taxon>Vertebrata</taxon>
        <taxon>Euteleostomi</taxon>
        <taxon>Actinopterygii</taxon>
        <taxon>Neopterygii</taxon>
        <taxon>Teleostei</taxon>
        <taxon>Anguilliformes</taxon>
        <taxon>Anguillidae</taxon>
        <taxon>Anguilla</taxon>
    </lineage>
</organism>
<keyword evidence="1" id="KW-0812">Transmembrane</keyword>
<evidence type="ECO:0000313" key="2">
    <source>
        <dbReference type="EMBL" id="JAH59737.1"/>
    </source>
</evidence>
<accession>A0A0E9U1Z5</accession>
<reference evidence="2" key="2">
    <citation type="journal article" date="2015" name="Fish Shellfish Immunol.">
        <title>Early steps in the European eel (Anguilla anguilla)-Vibrio vulnificus interaction in the gills: Role of the RtxA13 toxin.</title>
        <authorList>
            <person name="Callol A."/>
            <person name="Pajuelo D."/>
            <person name="Ebbesson L."/>
            <person name="Teles M."/>
            <person name="MacKenzie S."/>
            <person name="Amaro C."/>
        </authorList>
    </citation>
    <scope>NUCLEOTIDE SEQUENCE</scope>
</reference>
<name>A0A0E9U1Z5_ANGAN</name>
<reference evidence="2" key="1">
    <citation type="submission" date="2014-11" db="EMBL/GenBank/DDBJ databases">
        <authorList>
            <person name="Amaro Gonzalez C."/>
        </authorList>
    </citation>
    <scope>NUCLEOTIDE SEQUENCE</scope>
</reference>
<sequence length="36" mass="4414">MVRYVESAKTLRIELITTCLICHYVIEHFLYWRLLS</sequence>
<dbReference type="AlphaFoldDB" id="A0A0E9U1Z5"/>